<dbReference type="AlphaFoldDB" id="A0A918RHB0"/>
<feature type="signal peptide" evidence="6">
    <location>
        <begin position="1"/>
        <end position="25"/>
    </location>
</feature>
<dbReference type="Gene3D" id="3.40.1210.10">
    <property type="entry name" value="Survival protein SurE-like phosphatase/nucleotidase"/>
    <property type="match status" value="1"/>
</dbReference>
<dbReference type="EMBL" id="BMXA01000001">
    <property type="protein sequence ID" value="GGZ97808.1"/>
    <property type="molecule type" value="Genomic_DNA"/>
</dbReference>
<keyword evidence="9" id="KW-1185">Reference proteome</keyword>
<dbReference type="GO" id="GO:0008253">
    <property type="term" value="F:5'-nucleotidase activity"/>
    <property type="evidence" value="ECO:0007669"/>
    <property type="project" value="UniProtKB-EC"/>
</dbReference>
<feature type="chain" id="PRO_5038057205" description="5'-nucleotidase" evidence="6">
    <location>
        <begin position="26"/>
        <end position="287"/>
    </location>
</feature>
<evidence type="ECO:0000256" key="6">
    <source>
        <dbReference type="SAM" id="SignalP"/>
    </source>
</evidence>
<dbReference type="Proteomes" id="UP000614811">
    <property type="component" value="Unassembled WGS sequence"/>
</dbReference>
<evidence type="ECO:0000256" key="3">
    <source>
        <dbReference type="ARBA" id="ARBA00012643"/>
    </source>
</evidence>
<keyword evidence="6" id="KW-0732">Signal</keyword>
<protein>
    <recommendedName>
        <fullName evidence="3">5'-nucleotidase</fullName>
        <ecNumber evidence="3">3.1.3.5</ecNumber>
    </recommendedName>
</protein>
<dbReference type="PANTHER" id="PTHR30457">
    <property type="entry name" value="5'-NUCLEOTIDASE SURE"/>
    <property type="match status" value="1"/>
</dbReference>
<evidence type="ECO:0000313" key="8">
    <source>
        <dbReference type="EMBL" id="GGZ97808.1"/>
    </source>
</evidence>
<dbReference type="GO" id="GO:0046872">
    <property type="term" value="F:metal ion binding"/>
    <property type="evidence" value="ECO:0007669"/>
    <property type="project" value="UniProtKB-KW"/>
</dbReference>
<dbReference type="InterPro" id="IPR002828">
    <property type="entry name" value="SurE-like_Pase/nucleotidase"/>
</dbReference>
<dbReference type="InterPro" id="IPR036523">
    <property type="entry name" value="SurE-like_sf"/>
</dbReference>
<reference evidence="8" key="2">
    <citation type="submission" date="2020-09" db="EMBL/GenBank/DDBJ databases">
        <authorList>
            <person name="Sun Q."/>
            <person name="Kim S."/>
        </authorList>
    </citation>
    <scope>NUCLEOTIDE SEQUENCE</scope>
    <source>
        <strain evidence="8">KCTC 12711</strain>
    </source>
</reference>
<evidence type="ECO:0000259" key="7">
    <source>
        <dbReference type="Pfam" id="PF01975"/>
    </source>
</evidence>
<evidence type="ECO:0000256" key="1">
    <source>
        <dbReference type="ARBA" id="ARBA00000815"/>
    </source>
</evidence>
<comment type="caution">
    <text evidence="8">The sequence shown here is derived from an EMBL/GenBank/DDBJ whole genome shotgun (WGS) entry which is preliminary data.</text>
</comment>
<name>A0A918RHB0_9GAMM</name>
<dbReference type="RefSeq" id="WP_189398205.1">
    <property type="nucleotide sequence ID" value="NZ_BMXA01000001.1"/>
</dbReference>
<comment type="catalytic activity">
    <reaction evidence="1">
        <text>a ribonucleoside 5'-phosphate + H2O = a ribonucleoside + phosphate</text>
        <dbReference type="Rhea" id="RHEA:12484"/>
        <dbReference type="ChEBI" id="CHEBI:15377"/>
        <dbReference type="ChEBI" id="CHEBI:18254"/>
        <dbReference type="ChEBI" id="CHEBI:43474"/>
        <dbReference type="ChEBI" id="CHEBI:58043"/>
        <dbReference type="EC" id="3.1.3.5"/>
    </reaction>
</comment>
<dbReference type="SUPFAM" id="SSF64167">
    <property type="entry name" value="SurE-like"/>
    <property type="match status" value="1"/>
</dbReference>
<dbReference type="InterPro" id="IPR030048">
    <property type="entry name" value="SurE"/>
</dbReference>
<evidence type="ECO:0000256" key="2">
    <source>
        <dbReference type="ARBA" id="ARBA00011062"/>
    </source>
</evidence>
<evidence type="ECO:0000256" key="4">
    <source>
        <dbReference type="ARBA" id="ARBA00022723"/>
    </source>
</evidence>
<keyword evidence="4" id="KW-0479">Metal-binding</keyword>
<dbReference type="EC" id="3.1.3.5" evidence="3"/>
<proteinExistence type="inferred from homology"/>
<reference evidence="8" key="1">
    <citation type="journal article" date="2014" name="Int. J. Syst. Evol. Microbiol.">
        <title>Complete genome sequence of Corynebacterium casei LMG S-19264T (=DSM 44701T), isolated from a smear-ripened cheese.</title>
        <authorList>
            <consortium name="US DOE Joint Genome Institute (JGI-PGF)"/>
            <person name="Walter F."/>
            <person name="Albersmeier A."/>
            <person name="Kalinowski J."/>
            <person name="Ruckert C."/>
        </authorList>
    </citation>
    <scope>NUCLEOTIDE SEQUENCE</scope>
    <source>
        <strain evidence="8">KCTC 12711</strain>
    </source>
</reference>
<feature type="domain" description="Survival protein SurE-like phosphatase/nucleotidase" evidence="7">
    <location>
        <begin position="33"/>
        <end position="221"/>
    </location>
</feature>
<accession>A0A918RHB0</accession>
<evidence type="ECO:0000313" key="9">
    <source>
        <dbReference type="Proteomes" id="UP000614811"/>
    </source>
</evidence>
<sequence>MCRRSLFTHLLCFSIALVSTSSAFGAGAKGFRILLTNDDGINAQGLQALVKALSPHYDVVVSAPTKKWGGRSHGTLLWEGPMEVSEFTLTNTNPDTPAYHVPAYSVQGLPADAARFGIIQQRQKKQAVDLLISGINHGENLGSLSHLSGTIGSAMEGAYYGIAAIAVSIESKAAKENKFDAATQAVLTLVEAIRENGLPKGVVLNVNVPENTKGGIRIAPMDHDNVKVDGFTKADDKFTPIFSYPKANLPYSDMTVYEEGQIAVTPIQLDWTDHKTIKMMNTWNLDK</sequence>
<dbReference type="NCBIfam" id="TIGR00087">
    <property type="entry name" value="surE"/>
    <property type="match status" value="1"/>
</dbReference>
<comment type="similarity">
    <text evidence="2">Belongs to the SurE nucleotidase family.</text>
</comment>
<dbReference type="PANTHER" id="PTHR30457:SF0">
    <property type="entry name" value="PHOSPHATASE, PUTATIVE (AFU_ORTHOLOGUE AFUA_4G01070)-RELATED"/>
    <property type="match status" value="1"/>
</dbReference>
<keyword evidence="5" id="KW-0378">Hydrolase</keyword>
<dbReference type="Pfam" id="PF01975">
    <property type="entry name" value="SurE"/>
    <property type="match status" value="1"/>
</dbReference>
<evidence type="ECO:0000256" key="5">
    <source>
        <dbReference type="ARBA" id="ARBA00022801"/>
    </source>
</evidence>
<organism evidence="8 9">
    <name type="scientific">Arenicella chitinivorans</name>
    <dbReference type="NCBI Taxonomy" id="1329800"/>
    <lineage>
        <taxon>Bacteria</taxon>
        <taxon>Pseudomonadati</taxon>
        <taxon>Pseudomonadota</taxon>
        <taxon>Gammaproteobacteria</taxon>
        <taxon>Arenicellales</taxon>
        <taxon>Arenicellaceae</taxon>
        <taxon>Arenicella</taxon>
    </lineage>
</organism>
<gene>
    <name evidence="8" type="primary">surE</name>
    <name evidence="8" type="ORF">GCM10008090_02660</name>
</gene>